<evidence type="ECO:0000313" key="3">
    <source>
        <dbReference type="EMBL" id="UVW35647.1"/>
    </source>
</evidence>
<accession>A0ABY5TP81</accession>
<keyword evidence="1" id="KW-0472">Membrane</keyword>
<dbReference type="Pfam" id="PF00535">
    <property type="entry name" value="Glycos_transf_2"/>
    <property type="match status" value="1"/>
</dbReference>
<reference evidence="3" key="1">
    <citation type="submission" date="2022-08" db="EMBL/GenBank/DDBJ databases">
        <title>Catabolic pathway analysis in culturable SAR92 clade bacteria reveals their overlooked roles in DMSP degradation in coastal seas.</title>
        <authorList>
            <person name="He X."/>
            <person name="Zhang X."/>
            <person name="Zhang Y."/>
        </authorList>
    </citation>
    <scope>NUCLEOTIDE SEQUENCE</scope>
    <source>
        <strain evidence="3">H455</strain>
    </source>
</reference>
<evidence type="ECO:0000259" key="2">
    <source>
        <dbReference type="Pfam" id="PF00535"/>
    </source>
</evidence>
<dbReference type="InterPro" id="IPR029044">
    <property type="entry name" value="Nucleotide-diphossugar_trans"/>
</dbReference>
<dbReference type="PANTHER" id="PTHR43179:SF7">
    <property type="entry name" value="RHAMNOSYLTRANSFERASE WBBL"/>
    <property type="match status" value="1"/>
</dbReference>
<keyword evidence="4" id="KW-1185">Reference proteome</keyword>
<gene>
    <name evidence="3" type="ORF">NYF23_03310</name>
</gene>
<dbReference type="SUPFAM" id="SSF53448">
    <property type="entry name" value="Nucleotide-diphospho-sugar transferases"/>
    <property type="match status" value="1"/>
</dbReference>
<dbReference type="Proteomes" id="UP001059934">
    <property type="component" value="Chromosome"/>
</dbReference>
<keyword evidence="1" id="KW-1133">Transmembrane helix</keyword>
<protein>
    <submittedName>
        <fullName evidence="3">Glycosyltransferase family 2 protein</fullName>
    </submittedName>
</protein>
<proteinExistence type="predicted"/>
<keyword evidence="1" id="KW-0812">Transmembrane</keyword>
<organism evidence="3 4">
    <name type="scientific">SAR92 clade bacterium H455</name>
    <dbReference type="NCBI Taxonomy" id="2974818"/>
    <lineage>
        <taxon>Bacteria</taxon>
        <taxon>Pseudomonadati</taxon>
        <taxon>Pseudomonadota</taxon>
        <taxon>Gammaproteobacteria</taxon>
        <taxon>Cellvibrionales</taxon>
        <taxon>Porticoccaceae</taxon>
        <taxon>SAR92 clade</taxon>
    </lineage>
</organism>
<feature type="transmembrane region" description="Helical" evidence="1">
    <location>
        <begin position="276"/>
        <end position="298"/>
    </location>
</feature>
<name>A0ABY5TP81_9GAMM</name>
<evidence type="ECO:0000313" key="4">
    <source>
        <dbReference type="Proteomes" id="UP001059934"/>
    </source>
</evidence>
<evidence type="ECO:0000256" key="1">
    <source>
        <dbReference type="SAM" id="Phobius"/>
    </source>
</evidence>
<dbReference type="EMBL" id="CP103416">
    <property type="protein sequence ID" value="UVW35647.1"/>
    <property type="molecule type" value="Genomic_DNA"/>
</dbReference>
<sequence>MTILLARNLKVFFLMHVTIVIVNFRTPELTIQCLHALSVSQDSKIKFNVLIIDNKSADDSILQINEWIENSGSPREMKLIENCVNNGFSSGNNVGINESTSEYILLLNSDSLVSYQSIELLVKLLQDNPNVGIASPRLEWPDGRPQESCFRFQRPISELISSACTGLVTSLLRRYEVALAVSEEVSCPEWTSFACVMIRREVFDQVGLLDEGFFMYFEDVDFCRRARAAGWGVLCSPEARAVHLRGGSSPLKSQAAQKKRLPRYFYESRTRYYYRYFGYLGLFTANIFWHLGWTIAMVRKLVDRDYKPNVCEKQWRDIWTNFFNPTAPYTHPDNYS</sequence>
<dbReference type="PANTHER" id="PTHR43179">
    <property type="entry name" value="RHAMNOSYLTRANSFERASE WBBL"/>
    <property type="match status" value="1"/>
</dbReference>
<dbReference type="Gene3D" id="3.90.550.10">
    <property type="entry name" value="Spore Coat Polysaccharide Biosynthesis Protein SpsA, Chain A"/>
    <property type="match status" value="1"/>
</dbReference>
<dbReference type="CDD" id="cd04186">
    <property type="entry name" value="GT_2_like_c"/>
    <property type="match status" value="1"/>
</dbReference>
<dbReference type="InterPro" id="IPR001173">
    <property type="entry name" value="Glyco_trans_2-like"/>
</dbReference>
<feature type="domain" description="Glycosyltransferase 2-like" evidence="2">
    <location>
        <begin position="18"/>
        <end position="138"/>
    </location>
</feature>